<evidence type="ECO:0000256" key="3">
    <source>
        <dbReference type="ARBA" id="ARBA00023125"/>
    </source>
</evidence>
<evidence type="ECO:0000313" key="8">
    <source>
        <dbReference type="Proteomes" id="UP001199659"/>
    </source>
</evidence>
<dbReference type="InterPro" id="IPR038722">
    <property type="entry name" value="Ner_HTH_dom"/>
</dbReference>
<feature type="compositionally biased region" description="Polar residues" evidence="5">
    <location>
        <begin position="74"/>
        <end position="89"/>
    </location>
</feature>
<evidence type="ECO:0000259" key="6">
    <source>
        <dbReference type="Pfam" id="PF13693"/>
    </source>
</evidence>
<dbReference type="CDD" id="cd00093">
    <property type="entry name" value="HTH_XRE"/>
    <property type="match status" value="1"/>
</dbReference>
<dbReference type="EMBL" id="CP087880">
    <property type="protein sequence ID" value="UGS41003.1"/>
    <property type="molecule type" value="Genomic_DNA"/>
</dbReference>
<gene>
    <name evidence="7" type="ORF">G163CM_17040</name>
</gene>
<keyword evidence="2" id="KW-0805">Transcription regulation</keyword>
<feature type="region of interest" description="Disordered" evidence="5">
    <location>
        <begin position="69"/>
        <end position="89"/>
    </location>
</feature>
<reference evidence="7 8" key="1">
    <citation type="journal article" date="2022" name="Int. J. Syst. Evol. Microbiol.">
        <title>Pseudocitrobacter corydidari sp. nov., isolated from the Asian emerald cockroach Corydidarum magnifica.</title>
        <authorList>
            <person name="Guzman J."/>
            <person name="Poehlein A."/>
            <person name="Glaeser S.P."/>
            <person name="Schwengers O."/>
            <person name="Blom J."/>
            <person name="Hollensteiner J."/>
            <person name="Kampfer P."/>
            <person name="Vilcinskas A."/>
        </authorList>
    </citation>
    <scope>NUCLEOTIDE SEQUENCE [LARGE SCALE GENOMIC DNA]</scope>
    <source>
        <strain evidence="7">G163CM</strain>
    </source>
</reference>
<feature type="domain" description="Ner winged helix-turn-helix DNA-binding" evidence="6">
    <location>
        <begin position="9"/>
        <end position="77"/>
    </location>
</feature>
<keyword evidence="4" id="KW-0804">Transcription</keyword>
<accession>A0ABY3S559</accession>
<keyword evidence="3" id="KW-0238">DNA-binding</keyword>
<comment type="similarity">
    <text evidence="1">Belongs to the ner transcriptional regulatory family.</text>
</comment>
<evidence type="ECO:0000313" key="7">
    <source>
        <dbReference type="EMBL" id="UGS41003.1"/>
    </source>
</evidence>
<name>A0ABY3S559_9ENTR</name>
<evidence type="ECO:0000256" key="1">
    <source>
        <dbReference type="ARBA" id="ARBA00006157"/>
    </source>
</evidence>
<proteinExistence type="inferred from homology"/>
<evidence type="ECO:0000256" key="2">
    <source>
        <dbReference type="ARBA" id="ARBA00023015"/>
    </source>
</evidence>
<dbReference type="SUPFAM" id="SSF47413">
    <property type="entry name" value="lambda repressor-like DNA-binding domains"/>
    <property type="match status" value="1"/>
</dbReference>
<dbReference type="InterPro" id="IPR001387">
    <property type="entry name" value="Cro/C1-type_HTH"/>
</dbReference>
<evidence type="ECO:0000256" key="4">
    <source>
        <dbReference type="ARBA" id="ARBA00023163"/>
    </source>
</evidence>
<sequence>MVTNEDRADWHRVDIVAALHKQGLSIRELSVRSGLKPDTLKNALSRAYPKAERIIAEALGLTPETIWPSRYPNVRNTTTNPPSLMNQSA</sequence>
<evidence type="ECO:0000256" key="5">
    <source>
        <dbReference type="SAM" id="MobiDB-lite"/>
    </source>
</evidence>
<keyword evidence="8" id="KW-1185">Reference proteome</keyword>
<dbReference type="Gene3D" id="1.10.260.40">
    <property type="entry name" value="lambda repressor-like DNA-binding domains"/>
    <property type="match status" value="1"/>
</dbReference>
<dbReference type="Pfam" id="PF13693">
    <property type="entry name" value="HTH_35"/>
    <property type="match status" value="1"/>
</dbReference>
<dbReference type="InterPro" id="IPR010982">
    <property type="entry name" value="Lambda_DNA-bd_dom_sf"/>
</dbReference>
<dbReference type="Proteomes" id="UP001199659">
    <property type="component" value="Chromosome"/>
</dbReference>
<organism evidence="7 8">
    <name type="scientific">Pseudocitrobacter corydidari</name>
    <dbReference type="NCBI Taxonomy" id="2891570"/>
    <lineage>
        <taxon>Bacteria</taxon>
        <taxon>Pseudomonadati</taxon>
        <taxon>Pseudomonadota</taxon>
        <taxon>Gammaproteobacteria</taxon>
        <taxon>Enterobacterales</taxon>
        <taxon>Enterobacteriaceae</taxon>
        <taxon>Pseudocitrobacter</taxon>
    </lineage>
</organism>
<protein>
    <recommendedName>
        <fullName evidence="6">Ner winged helix-turn-helix DNA-binding domain-containing protein</fullName>
    </recommendedName>
</protein>